<dbReference type="Pfam" id="PF00012">
    <property type="entry name" value="HSP70"/>
    <property type="match status" value="1"/>
</dbReference>
<dbReference type="FunFam" id="3.90.640.10:FF:000010">
    <property type="entry name" value="heat shock 70 kDa protein 14"/>
    <property type="match status" value="1"/>
</dbReference>
<dbReference type="SUPFAM" id="SSF53067">
    <property type="entry name" value="Actin-like ATPase domain"/>
    <property type="match status" value="2"/>
</dbReference>
<dbReference type="GO" id="GO:0005829">
    <property type="term" value="C:cytosol"/>
    <property type="evidence" value="ECO:0007669"/>
    <property type="project" value="TreeGrafter"/>
</dbReference>
<evidence type="ECO:0000256" key="2">
    <source>
        <dbReference type="ARBA" id="ARBA00022741"/>
    </source>
</evidence>
<dbReference type="PANTHER" id="PTHR45639:SF32">
    <property type="entry name" value="HEAT SHOCK PROTEIN PDR13"/>
    <property type="match status" value="1"/>
</dbReference>
<dbReference type="PaxDb" id="121845-A0A1S4EMM1"/>
<dbReference type="GO" id="GO:0005524">
    <property type="term" value="F:ATP binding"/>
    <property type="evidence" value="ECO:0007669"/>
    <property type="project" value="UniProtKB-KW"/>
</dbReference>
<dbReference type="PANTHER" id="PTHR45639">
    <property type="entry name" value="HSC70CB, ISOFORM G-RELATED"/>
    <property type="match status" value="1"/>
</dbReference>
<dbReference type="RefSeq" id="XP_017303430.1">
    <property type="nucleotide sequence ID" value="XM_017447941.2"/>
</dbReference>
<dbReference type="GO" id="GO:0005634">
    <property type="term" value="C:nucleus"/>
    <property type="evidence" value="ECO:0007669"/>
    <property type="project" value="TreeGrafter"/>
</dbReference>
<dbReference type="KEGG" id="dci:103518800"/>
<reference evidence="5" key="1">
    <citation type="submission" date="2025-08" db="UniProtKB">
        <authorList>
            <consortium name="RefSeq"/>
        </authorList>
    </citation>
    <scope>IDENTIFICATION</scope>
</reference>
<dbReference type="InterPro" id="IPR043129">
    <property type="entry name" value="ATPase_NBD"/>
</dbReference>
<proteinExistence type="inferred from homology"/>
<dbReference type="Gene3D" id="3.90.640.10">
    <property type="entry name" value="Actin, Chain A, domain 4"/>
    <property type="match status" value="1"/>
</dbReference>
<evidence type="ECO:0000313" key="4">
    <source>
        <dbReference type="Proteomes" id="UP000079169"/>
    </source>
</evidence>
<dbReference type="GeneID" id="103518800"/>
<comment type="similarity">
    <text evidence="1">Belongs to the heat shock protein 70 family.</text>
</comment>
<evidence type="ECO:0000256" key="3">
    <source>
        <dbReference type="ARBA" id="ARBA00022840"/>
    </source>
</evidence>
<dbReference type="OMA" id="DLYIWHG"/>
<evidence type="ECO:0000313" key="5">
    <source>
        <dbReference type="RefSeq" id="XP_017303430.1"/>
    </source>
</evidence>
<gene>
    <name evidence="5" type="primary">LOC103518800</name>
</gene>
<dbReference type="STRING" id="121845.A0A1S4EMM1"/>
<name>A0A1S4EMM1_DIACI</name>
<sequence>MSKTVFGLYLGNSSASIGICRDGKVEILANEAGDRVTPAVVTFSDTEEVVGAAAKSRLISQAKNTIIKNKRALNTELTETDIETIVRETKVDIATSKDMIEYKISYQESSRVKAFNPIQVATLILKTLYGIAKSAIHSEDETIDCVLLAPVFFNHESRKRVRKAAQDAGWNVLHVINEPCAAVLGYNINTSQPEHNVKVLVYRCGGISCDATIIDIQHGLLSIVDSIHSTEFGGEKIVKKLVAHLQEEIQRKYRLDISDSHRSVAKLRAAAETCMHVLSTLQSSNVFVESLYDGLDFHHNVSRARFESLIGGLLTSFVQPIEDVLSRSNITHDQINKV</sequence>
<dbReference type="InterPro" id="IPR013126">
    <property type="entry name" value="Hsp_70_fam"/>
</dbReference>
<keyword evidence="5" id="KW-0346">Stress response</keyword>
<protein>
    <submittedName>
        <fullName evidence="5">Heat shock 70 kDa protein 14</fullName>
    </submittedName>
</protein>
<dbReference type="Gene3D" id="3.30.30.30">
    <property type="match status" value="1"/>
</dbReference>
<keyword evidence="3" id="KW-0067">ATP-binding</keyword>
<dbReference type="GO" id="GO:0140662">
    <property type="term" value="F:ATP-dependent protein folding chaperone"/>
    <property type="evidence" value="ECO:0007669"/>
    <property type="project" value="InterPro"/>
</dbReference>
<keyword evidence="4" id="KW-1185">Reference proteome</keyword>
<dbReference type="Gene3D" id="3.30.420.40">
    <property type="match status" value="2"/>
</dbReference>
<dbReference type="Proteomes" id="UP000079169">
    <property type="component" value="Unplaced"/>
</dbReference>
<organism evidence="4 5">
    <name type="scientific">Diaphorina citri</name>
    <name type="common">Asian citrus psyllid</name>
    <dbReference type="NCBI Taxonomy" id="121845"/>
    <lineage>
        <taxon>Eukaryota</taxon>
        <taxon>Metazoa</taxon>
        <taxon>Ecdysozoa</taxon>
        <taxon>Arthropoda</taxon>
        <taxon>Hexapoda</taxon>
        <taxon>Insecta</taxon>
        <taxon>Pterygota</taxon>
        <taxon>Neoptera</taxon>
        <taxon>Paraneoptera</taxon>
        <taxon>Hemiptera</taxon>
        <taxon>Sternorrhyncha</taxon>
        <taxon>Psylloidea</taxon>
        <taxon>Psyllidae</taxon>
        <taxon>Diaphorininae</taxon>
        <taxon>Diaphorina</taxon>
    </lineage>
</organism>
<dbReference type="AlphaFoldDB" id="A0A1S4EMM1"/>
<dbReference type="PRINTS" id="PR00301">
    <property type="entry name" value="HEATSHOCK70"/>
</dbReference>
<keyword evidence="2" id="KW-0547">Nucleotide-binding</keyword>
<evidence type="ECO:0000256" key="1">
    <source>
        <dbReference type="ARBA" id="ARBA00007381"/>
    </source>
</evidence>
<accession>A0A1S4EMM1</accession>